<accession>A0A512JIC2</accession>
<evidence type="ECO:0000259" key="2">
    <source>
        <dbReference type="Pfam" id="PF01569"/>
    </source>
</evidence>
<dbReference type="GO" id="GO:0003993">
    <property type="term" value="F:acid phosphatase activity"/>
    <property type="evidence" value="ECO:0007669"/>
    <property type="project" value="InterPro"/>
</dbReference>
<dbReference type="InterPro" id="IPR000326">
    <property type="entry name" value="PAP2/HPO"/>
</dbReference>
<keyword evidence="4" id="KW-1185">Reference proteome</keyword>
<dbReference type="AlphaFoldDB" id="A0A512JIC2"/>
<dbReference type="InterPro" id="IPR001011">
    <property type="entry name" value="Acid_Pase_classA_bac"/>
</dbReference>
<dbReference type="InterPro" id="IPR036938">
    <property type="entry name" value="PAP2/HPO_sf"/>
</dbReference>
<organism evidence="3 4">
    <name type="scientific">Methylobacterium gnaphalii</name>
    <dbReference type="NCBI Taxonomy" id="1010610"/>
    <lineage>
        <taxon>Bacteria</taxon>
        <taxon>Pseudomonadati</taxon>
        <taxon>Pseudomonadota</taxon>
        <taxon>Alphaproteobacteria</taxon>
        <taxon>Hyphomicrobiales</taxon>
        <taxon>Methylobacteriaceae</taxon>
        <taxon>Methylobacterium</taxon>
    </lineage>
</organism>
<proteinExistence type="predicted"/>
<sequence length="474" mass="49310">MTIMRHCRATGFAILCVLAPLPALAQTATNITALKGLAPVSTLLKTGEGEAALKANQDVTTGIQVGTLKQPILLPFAEQQQLALRDAFITDGNATELADGLGSSLAAVYQARARYESHKDFSSVSKAVADLIGYTNNVTKSDSNSGKYFFANATKNGKDAVSPEAAAIYSANGGTADIFGKAYGRPAGSTGADAFGNSRPFQTDPMLVAYRGNDYFGKASHTIDWLRGPSQNLTDSPSYPSGHTTYGYTESLLLAILVPERYQQMVTRAAEYGNNRIVIGAHYAMDVLGGRATATHALAHLLANDPAYVGQRRKNPAVINAMGQTEGEPVVITDYPAALKAAKADLTAFLTAGCGGPITDCAAKDEGRFKDAAANQAFYDATQTYGLPVVHKDAAGRAVDVAKAAPEAGYLLTAAFPSLSLDEANAILTETLGPGGGFLDDGSAFGLYSRLNLYAAGGRAAALAASKGSAASTR</sequence>
<dbReference type="Proteomes" id="UP000321750">
    <property type="component" value="Unassembled WGS sequence"/>
</dbReference>
<evidence type="ECO:0000256" key="1">
    <source>
        <dbReference type="SAM" id="SignalP"/>
    </source>
</evidence>
<feature type="chain" id="PRO_5021918025" description="Phosphatidic acid phosphatase type 2/haloperoxidase domain-containing protein" evidence="1">
    <location>
        <begin position="26"/>
        <end position="474"/>
    </location>
</feature>
<evidence type="ECO:0000313" key="4">
    <source>
        <dbReference type="Proteomes" id="UP000321750"/>
    </source>
</evidence>
<keyword evidence="1" id="KW-0732">Signal</keyword>
<feature type="signal peptide" evidence="1">
    <location>
        <begin position="1"/>
        <end position="25"/>
    </location>
</feature>
<reference evidence="3 4" key="1">
    <citation type="submission" date="2019-07" db="EMBL/GenBank/DDBJ databases">
        <title>Whole genome shotgun sequence of Methylobacterium gnaphalii NBRC 107716.</title>
        <authorList>
            <person name="Hosoyama A."/>
            <person name="Uohara A."/>
            <person name="Ohji S."/>
            <person name="Ichikawa N."/>
        </authorList>
    </citation>
    <scope>NUCLEOTIDE SEQUENCE [LARGE SCALE GENOMIC DNA]</scope>
    <source>
        <strain evidence="3 4">NBRC 107716</strain>
    </source>
</reference>
<dbReference type="SUPFAM" id="SSF48317">
    <property type="entry name" value="Acid phosphatase/Vanadium-dependent haloperoxidase"/>
    <property type="match status" value="1"/>
</dbReference>
<feature type="domain" description="Phosphatidic acid phosphatase type 2/haloperoxidase" evidence="2">
    <location>
        <begin position="229"/>
        <end position="299"/>
    </location>
</feature>
<dbReference type="PRINTS" id="PR00483">
    <property type="entry name" value="BACPHPHTASE"/>
</dbReference>
<name>A0A512JIC2_9HYPH</name>
<dbReference type="EMBL" id="BJZV01000006">
    <property type="protein sequence ID" value="GEP09707.1"/>
    <property type="molecule type" value="Genomic_DNA"/>
</dbReference>
<comment type="caution">
    <text evidence="3">The sequence shown here is derived from an EMBL/GenBank/DDBJ whole genome shotgun (WGS) entry which is preliminary data.</text>
</comment>
<gene>
    <name evidence="3" type="ORF">MGN01_15520</name>
</gene>
<dbReference type="Pfam" id="PF01569">
    <property type="entry name" value="PAP2"/>
    <property type="match status" value="1"/>
</dbReference>
<evidence type="ECO:0000313" key="3">
    <source>
        <dbReference type="EMBL" id="GEP09707.1"/>
    </source>
</evidence>
<dbReference type="Gene3D" id="1.20.144.10">
    <property type="entry name" value="Phosphatidic acid phosphatase type 2/haloperoxidase"/>
    <property type="match status" value="1"/>
</dbReference>
<dbReference type="GO" id="GO:0030288">
    <property type="term" value="C:outer membrane-bounded periplasmic space"/>
    <property type="evidence" value="ECO:0007669"/>
    <property type="project" value="InterPro"/>
</dbReference>
<protein>
    <recommendedName>
        <fullName evidence="2">Phosphatidic acid phosphatase type 2/haloperoxidase domain-containing protein</fullName>
    </recommendedName>
</protein>